<dbReference type="EMBL" id="GBXM01105708">
    <property type="protein sequence ID" value="JAH02869.1"/>
    <property type="molecule type" value="Transcribed_RNA"/>
</dbReference>
<sequence>MQWCQNNLEGCSVCGQFCLPVNQHPGLENKASGLFSQSTDRNHRNAENPSRHCGPPGTGMCGLMKCGLGR</sequence>
<proteinExistence type="predicted"/>
<protein>
    <submittedName>
        <fullName evidence="2">Uncharacterized protein</fullName>
    </submittedName>
</protein>
<reference evidence="2" key="1">
    <citation type="submission" date="2014-11" db="EMBL/GenBank/DDBJ databases">
        <authorList>
            <person name="Amaro Gonzalez C."/>
        </authorList>
    </citation>
    <scope>NUCLEOTIDE SEQUENCE</scope>
</reference>
<evidence type="ECO:0000313" key="2">
    <source>
        <dbReference type="EMBL" id="JAH02869.1"/>
    </source>
</evidence>
<reference evidence="2" key="2">
    <citation type="journal article" date="2015" name="Fish Shellfish Immunol.">
        <title>Early steps in the European eel (Anguilla anguilla)-Vibrio vulnificus interaction in the gills: Role of the RtxA13 toxin.</title>
        <authorList>
            <person name="Callol A."/>
            <person name="Pajuelo D."/>
            <person name="Ebbesson L."/>
            <person name="Teles M."/>
            <person name="MacKenzie S."/>
            <person name="Amaro C."/>
        </authorList>
    </citation>
    <scope>NUCLEOTIDE SEQUENCE</scope>
</reference>
<feature type="region of interest" description="Disordered" evidence="1">
    <location>
        <begin position="30"/>
        <end position="52"/>
    </location>
</feature>
<organism evidence="2">
    <name type="scientific">Anguilla anguilla</name>
    <name type="common">European freshwater eel</name>
    <name type="synonym">Muraena anguilla</name>
    <dbReference type="NCBI Taxonomy" id="7936"/>
    <lineage>
        <taxon>Eukaryota</taxon>
        <taxon>Metazoa</taxon>
        <taxon>Chordata</taxon>
        <taxon>Craniata</taxon>
        <taxon>Vertebrata</taxon>
        <taxon>Euteleostomi</taxon>
        <taxon>Actinopterygii</taxon>
        <taxon>Neopterygii</taxon>
        <taxon>Teleostei</taxon>
        <taxon>Anguilliformes</taxon>
        <taxon>Anguillidae</taxon>
        <taxon>Anguilla</taxon>
    </lineage>
</organism>
<name>A0A0E9PED3_ANGAN</name>
<feature type="compositionally biased region" description="Basic and acidic residues" evidence="1">
    <location>
        <begin position="40"/>
        <end position="50"/>
    </location>
</feature>
<evidence type="ECO:0000256" key="1">
    <source>
        <dbReference type="SAM" id="MobiDB-lite"/>
    </source>
</evidence>
<dbReference type="AlphaFoldDB" id="A0A0E9PED3"/>
<accession>A0A0E9PED3</accession>